<dbReference type="SUPFAM" id="SSF161098">
    <property type="entry name" value="MetI-like"/>
    <property type="match status" value="1"/>
</dbReference>
<evidence type="ECO:0000256" key="2">
    <source>
        <dbReference type="ARBA" id="ARBA00022448"/>
    </source>
</evidence>
<keyword evidence="3" id="KW-1003">Cell membrane</keyword>
<evidence type="ECO:0000313" key="10">
    <source>
        <dbReference type="Proteomes" id="UP000256324"/>
    </source>
</evidence>
<dbReference type="InterPro" id="IPR000515">
    <property type="entry name" value="MetI-like"/>
</dbReference>
<keyword evidence="5 7" id="KW-1133">Transmembrane helix</keyword>
<evidence type="ECO:0000256" key="6">
    <source>
        <dbReference type="ARBA" id="ARBA00023136"/>
    </source>
</evidence>
<proteinExistence type="inferred from homology"/>
<evidence type="ECO:0000256" key="5">
    <source>
        <dbReference type="ARBA" id="ARBA00022989"/>
    </source>
</evidence>
<evidence type="ECO:0000256" key="3">
    <source>
        <dbReference type="ARBA" id="ARBA00022475"/>
    </source>
</evidence>
<comment type="caution">
    <text evidence="9">The sequence shown here is derived from an EMBL/GenBank/DDBJ whole genome shotgun (WGS) entry which is preliminary data.</text>
</comment>
<feature type="domain" description="ABC transmembrane type-1" evidence="8">
    <location>
        <begin position="95"/>
        <end position="297"/>
    </location>
</feature>
<evidence type="ECO:0000259" key="8">
    <source>
        <dbReference type="PROSITE" id="PS50928"/>
    </source>
</evidence>
<dbReference type="InterPro" id="IPR045621">
    <property type="entry name" value="BPD_transp_1_N"/>
</dbReference>
<comment type="similarity">
    <text evidence="7">Belongs to the binding-protein-dependent transport system permease family.</text>
</comment>
<name>A0ABX9I7T4_9ACTN</name>
<dbReference type="PROSITE" id="PS50928">
    <property type="entry name" value="ABC_TM1"/>
    <property type="match status" value="1"/>
</dbReference>
<evidence type="ECO:0000256" key="1">
    <source>
        <dbReference type="ARBA" id="ARBA00004651"/>
    </source>
</evidence>
<feature type="transmembrane region" description="Helical" evidence="7">
    <location>
        <begin position="130"/>
        <end position="154"/>
    </location>
</feature>
<dbReference type="Pfam" id="PF19300">
    <property type="entry name" value="BPD_transp_1_N"/>
    <property type="match status" value="1"/>
</dbReference>
<dbReference type="Pfam" id="PF00528">
    <property type="entry name" value="BPD_transp_1"/>
    <property type="match status" value="1"/>
</dbReference>
<dbReference type="RefSeq" id="WP_115939443.1">
    <property type="nucleotide sequence ID" value="NZ_PCZS01000004.1"/>
</dbReference>
<keyword evidence="2 7" id="KW-0813">Transport</keyword>
<comment type="subcellular location">
    <subcellularLocation>
        <location evidence="1 7">Cell membrane</location>
        <topology evidence="1 7">Multi-pass membrane protein</topology>
    </subcellularLocation>
</comment>
<keyword evidence="10" id="KW-1185">Reference proteome</keyword>
<sequence length="307" mass="33310">MFKYIVRRILQMIPVLIGTTFIIFCLVFALPGDPTAGRCGERPCPPAYVAAFRAEYNLDKPLLVQYGLYLEKLLHGNLGVDYYGNTVVSELGARYPVTIKLAVIALLVEIVIGILAGVWAGVRRGAFIDYFVLVSSLIVISIPIFVIGSLAQLIFGLRLGWLPVTAGDGSSGALILPGLVLGALSVAYVARLTRSNLLENQRGDYVRTAKAKGMSPSRIVTMHTLRNSLIPVITFIGYDFGALMGGAIVTERIFNINGIGNYVYRSINQRDGVSVVGAVTCLVLVYLLANLLVDLMYGVLDPRISHD</sequence>
<accession>A0ABX9I7T4</accession>
<dbReference type="Gene3D" id="1.10.3720.10">
    <property type="entry name" value="MetI-like"/>
    <property type="match status" value="1"/>
</dbReference>
<dbReference type="InterPro" id="IPR035906">
    <property type="entry name" value="MetI-like_sf"/>
</dbReference>
<feature type="transmembrane region" description="Helical" evidence="7">
    <location>
        <begin position="97"/>
        <end position="118"/>
    </location>
</feature>
<feature type="transmembrane region" description="Helical" evidence="7">
    <location>
        <begin position="12"/>
        <end position="30"/>
    </location>
</feature>
<reference evidence="9 10" key="1">
    <citation type="submission" date="2017-09" db="EMBL/GenBank/DDBJ databases">
        <authorList>
            <person name="Bumgarner R.E."/>
        </authorList>
    </citation>
    <scope>NUCLEOTIDE SEQUENCE [LARGE SCALE GENOMIC DNA]</scope>
    <source>
        <strain evidence="9 10">T34998</strain>
    </source>
</reference>
<evidence type="ECO:0000256" key="4">
    <source>
        <dbReference type="ARBA" id="ARBA00022692"/>
    </source>
</evidence>
<dbReference type="CDD" id="cd06261">
    <property type="entry name" value="TM_PBP2"/>
    <property type="match status" value="1"/>
</dbReference>
<feature type="transmembrane region" description="Helical" evidence="7">
    <location>
        <begin position="174"/>
        <end position="192"/>
    </location>
</feature>
<organism evidence="9 10">
    <name type="scientific">Cutibacterium namnetense</name>
    <dbReference type="NCBI Taxonomy" id="1574624"/>
    <lineage>
        <taxon>Bacteria</taxon>
        <taxon>Bacillati</taxon>
        <taxon>Actinomycetota</taxon>
        <taxon>Actinomycetes</taxon>
        <taxon>Propionibacteriales</taxon>
        <taxon>Propionibacteriaceae</taxon>
        <taxon>Cutibacterium</taxon>
    </lineage>
</organism>
<dbReference type="EMBL" id="PCZS01000004">
    <property type="protein sequence ID" value="REB68283.1"/>
    <property type="molecule type" value="Genomic_DNA"/>
</dbReference>
<gene>
    <name evidence="9" type="ORF">CP880_10345</name>
</gene>
<keyword evidence="6 7" id="KW-0472">Membrane</keyword>
<dbReference type="PANTHER" id="PTHR43163">
    <property type="entry name" value="DIPEPTIDE TRANSPORT SYSTEM PERMEASE PROTEIN DPPB-RELATED"/>
    <property type="match status" value="1"/>
</dbReference>
<dbReference type="Proteomes" id="UP000256324">
    <property type="component" value="Unassembled WGS sequence"/>
</dbReference>
<evidence type="ECO:0000256" key="7">
    <source>
        <dbReference type="RuleBase" id="RU363032"/>
    </source>
</evidence>
<evidence type="ECO:0000313" key="9">
    <source>
        <dbReference type="EMBL" id="REB68283.1"/>
    </source>
</evidence>
<dbReference type="PANTHER" id="PTHR43163:SF7">
    <property type="entry name" value="DIPEPTIDE-TRANSPORT INTEGRAL MEMBRANE PROTEIN ABC TRANSPORTER DPPB-RELATED"/>
    <property type="match status" value="1"/>
</dbReference>
<feature type="transmembrane region" description="Helical" evidence="7">
    <location>
        <begin position="273"/>
        <end position="293"/>
    </location>
</feature>
<keyword evidence="4 7" id="KW-0812">Transmembrane</keyword>
<protein>
    <submittedName>
        <fullName evidence="9">ABC transporter permease</fullName>
    </submittedName>
</protein>